<dbReference type="AlphaFoldDB" id="A0A7V1LPP4"/>
<proteinExistence type="predicted"/>
<accession>A0A7V1LPP4</accession>
<dbReference type="EMBL" id="DRLD01000403">
    <property type="protein sequence ID" value="HED11843.1"/>
    <property type="molecule type" value="Genomic_DNA"/>
</dbReference>
<comment type="caution">
    <text evidence="2">The sequence shown here is derived from an EMBL/GenBank/DDBJ whole genome shotgun (WGS) entry which is preliminary data.</text>
</comment>
<feature type="transmembrane region" description="Helical" evidence="1">
    <location>
        <begin position="12"/>
        <end position="33"/>
    </location>
</feature>
<dbReference type="Proteomes" id="UP000886005">
    <property type="component" value="Unassembled WGS sequence"/>
</dbReference>
<keyword evidence="1" id="KW-0812">Transmembrane</keyword>
<keyword evidence="1" id="KW-1133">Transmembrane helix</keyword>
<gene>
    <name evidence="2" type="ORF">ENJ10_14230</name>
</gene>
<organism evidence="2">
    <name type="scientific">Caldithrix abyssi</name>
    <dbReference type="NCBI Taxonomy" id="187145"/>
    <lineage>
        <taxon>Bacteria</taxon>
        <taxon>Pseudomonadati</taxon>
        <taxon>Calditrichota</taxon>
        <taxon>Calditrichia</taxon>
        <taxon>Calditrichales</taxon>
        <taxon>Calditrichaceae</taxon>
        <taxon>Caldithrix</taxon>
    </lineage>
</organism>
<feature type="transmembrane region" description="Helical" evidence="1">
    <location>
        <begin position="39"/>
        <end position="56"/>
    </location>
</feature>
<name>A0A7V1LPP4_CALAY</name>
<evidence type="ECO:0000256" key="1">
    <source>
        <dbReference type="SAM" id="Phobius"/>
    </source>
</evidence>
<keyword evidence="1" id="KW-0472">Membrane</keyword>
<evidence type="ECO:0000313" key="2">
    <source>
        <dbReference type="EMBL" id="HED11843.1"/>
    </source>
</evidence>
<protein>
    <submittedName>
        <fullName evidence="2">Uncharacterized protein</fullName>
    </submittedName>
</protein>
<reference evidence="2" key="1">
    <citation type="journal article" date="2020" name="mSystems">
        <title>Genome- and Community-Level Interaction Insights into Carbon Utilization and Element Cycling Functions of Hydrothermarchaeota in Hydrothermal Sediment.</title>
        <authorList>
            <person name="Zhou Z."/>
            <person name="Liu Y."/>
            <person name="Xu W."/>
            <person name="Pan J."/>
            <person name="Luo Z.H."/>
            <person name="Li M."/>
        </authorList>
    </citation>
    <scope>NUCLEOTIDE SEQUENCE [LARGE SCALE GENOMIC DNA]</scope>
    <source>
        <strain evidence="2">HyVt-456</strain>
    </source>
</reference>
<sequence>MLFPRPEEKDLAVKRFGYLLSLAAMVIANVGIVNEWPSTPIWFLVTMYLLLGSMWMPQLIRPFYRWFGHYIVKPDDISDKKPPDDLFNRN</sequence>